<protein>
    <recommendedName>
        <fullName evidence="3">FAD/NAD(P)-binding domain-containing protein</fullName>
    </recommendedName>
</protein>
<evidence type="ECO:0000259" key="3">
    <source>
        <dbReference type="Pfam" id="PF07992"/>
    </source>
</evidence>
<dbReference type="InterPro" id="IPR050097">
    <property type="entry name" value="Ferredoxin-NADP_redctase_2"/>
</dbReference>
<dbReference type="GO" id="GO:0016491">
    <property type="term" value="F:oxidoreductase activity"/>
    <property type="evidence" value="ECO:0007669"/>
    <property type="project" value="UniProtKB-KW"/>
</dbReference>
<dbReference type="PRINTS" id="PR00368">
    <property type="entry name" value="FADPNR"/>
</dbReference>
<dbReference type="PANTHER" id="PTHR48105">
    <property type="entry name" value="THIOREDOXIN REDUCTASE 1-RELATED-RELATED"/>
    <property type="match status" value="1"/>
</dbReference>
<evidence type="ECO:0000256" key="2">
    <source>
        <dbReference type="ARBA" id="ARBA00023002"/>
    </source>
</evidence>
<dbReference type="InterPro" id="IPR023753">
    <property type="entry name" value="FAD/NAD-binding_dom"/>
</dbReference>
<dbReference type="Gene3D" id="3.50.50.60">
    <property type="entry name" value="FAD/NAD(P)-binding domain"/>
    <property type="match status" value="2"/>
</dbReference>
<keyword evidence="2" id="KW-0560">Oxidoreductase</keyword>
<evidence type="ECO:0000313" key="4">
    <source>
        <dbReference type="EMBL" id="HDX32743.1"/>
    </source>
</evidence>
<dbReference type="SUPFAM" id="SSF51905">
    <property type="entry name" value="FAD/NAD(P)-binding domain"/>
    <property type="match status" value="1"/>
</dbReference>
<keyword evidence="1" id="KW-0285">Flavoprotein</keyword>
<gene>
    <name evidence="4" type="ORF">ENQ20_14835</name>
</gene>
<proteinExistence type="predicted"/>
<accession>A0A7C1JC81</accession>
<dbReference type="EMBL" id="DSMG01000153">
    <property type="protein sequence ID" value="HDX32743.1"/>
    <property type="molecule type" value="Genomic_DNA"/>
</dbReference>
<dbReference type="InterPro" id="IPR036188">
    <property type="entry name" value="FAD/NAD-bd_sf"/>
</dbReference>
<dbReference type="PRINTS" id="PR00469">
    <property type="entry name" value="PNDRDTASEII"/>
</dbReference>
<dbReference type="AlphaFoldDB" id="A0A7C1JC81"/>
<dbReference type="Pfam" id="PF07992">
    <property type="entry name" value="Pyr_redox_2"/>
    <property type="match status" value="1"/>
</dbReference>
<evidence type="ECO:0000256" key="1">
    <source>
        <dbReference type="ARBA" id="ARBA00022630"/>
    </source>
</evidence>
<comment type="caution">
    <text evidence="4">The sequence shown here is derived from an EMBL/GenBank/DDBJ whole genome shotgun (WGS) entry which is preliminary data.</text>
</comment>
<organism evidence="4">
    <name type="scientific">Caldilinea aerophila</name>
    <dbReference type="NCBI Taxonomy" id="133453"/>
    <lineage>
        <taxon>Bacteria</taxon>
        <taxon>Bacillati</taxon>
        <taxon>Chloroflexota</taxon>
        <taxon>Caldilineae</taxon>
        <taxon>Caldilineales</taxon>
        <taxon>Caldilineaceae</taxon>
        <taxon>Caldilinea</taxon>
    </lineage>
</organism>
<feature type="domain" description="FAD/NAD(P)-binding" evidence="3">
    <location>
        <begin position="6"/>
        <end position="288"/>
    </location>
</feature>
<sequence length="307" mass="33242">MTERFDAVVLGGGPAGLAATAYLLYARLNVALVSPDFGGKVFYPFALRDVPHQDTVWGTNLVYELAERVSNALQQHIPDTADIVRRLDDGAFRVKLSGGDELESLSVVVCTGVRAQRLFVDGEMDYWGRGLSYSAISHAPFFHGRKVAVIGGGERAMAALQILIPLAAHIDYIEARPQPVADRDKAEVILSHPRIDVFRGWEVQQIVGDDYVTGVDIVGMNGEVRRLPVEGVFVQFGLLPNNSAVRDLVELDQFGHIVVDEHCATSMPGIFAAGDVTTICAEQVPISIGEGAKAGLSAWRYVAADKL</sequence>
<name>A0A7C1JC81_9CHLR</name>
<reference evidence="4" key="1">
    <citation type="journal article" date="2020" name="mSystems">
        <title>Genome- and Community-Level Interaction Insights into Carbon Utilization and Element Cycling Functions of Hydrothermarchaeota in Hydrothermal Sediment.</title>
        <authorList>
            <person name="Zhou Z."/>
            <person name="Liu Y."/>
            <person name="Xu W."/>
            <person name="Pan J."/>
            <person name="Luo Z.H."/>
            <person name="Li M."/>
        </authorList>
    </citation>
    <scope>NUCLEOTIDE SEQUENCE [LARGE SCALE GENOMIC DNA]</scope>
    <source>
        <strain evidence="4">SpSt-289</strain>
    </source>
</reference>